<evidence type="ECO:0000256" key="2">
    <source>
        <dbReference type="ARBA" id="ARBA00023015"/>
    </source>
</evidence>
<dbReference type="PRINTS" id="PR00032">
    <property type="entry name" value="HTHARAC"/>
</dbReference>
<dbReference type="PANTHER" id="PTHR11019">
    <property type="entry name" value="HTH-TYPE TRANSCRIPTIONAL REGULATOR NIMR"/>
    <property type="match status" value="1"/>
</dbReference>
<reference evidence="6 7" key="1">
    <citation type="journal article" date="2012" name="J. Bacteriol.">
        <title>Draft Genome Sequence Determination for Cystic Fibrosis and Chronic Granulomatous Disease Burkholderia multivorans Isolates.</title>
        <authorList>
            <person name="Varga J.J."/>
            <person name="Losada L."/>
            <person name="Zelazny A.M."/>
            <person name="Brinkac L."/>
            <person name="Harkins D."/>
            <person name="Radune D."/>
            <person name="Hostetler J."/>
            <person name="Sampaio E.P."/>
            <person name="Ronning C.M."/>
            <person name="Nierman W.C."/>
            <person name="Greenberg D.E."/>
            <person name="Holland S.M."/>
            <person name="Goldberg J.B."/>
        </authorList>
    </citation>
    <scope>NUCLEOTIDE SEQUENCE [LARGE SCALE GENOMIC DNA]</scope>
    <source>
        <strain evidence="6 7">CGD2</strain>
    </source>
</reference>
<dbReference type="EMBL" id="ACFC01000001">
    <property type="protein sequence ID" value="EEE09597.1"/>
    <property type="molecule type" value="Genomic_DNA"/>
</dbReference>
<dbReference type="InterPro" id="IPR011051">
    <property type="entry name" value="RmlC_Cupin_sf"/>
</dbReference>
<dbReference type="SUPFAM" id="SSF51182">
    <property type="entry name" value="RmlC-like cupins"/>
    <property type="match status" value="1"/>
</dbReference>
<sequence length="295" mass="31967">MIEAHNLRVRSMPISGIKAIRYGDSAMSTPLLPARLVLGDGGPFVAAAVLTQRDARTTAPHAHARGQLVGALSGLLSIGLDDQDWVVPAIHAIWIPPHCRHGLQSFGPFSGWSVFVAEARCGALPSEPRAIRTTPLLREAVRRAATWDGSALDAAQARIAEVIVDEIAAADAQSLGLVRPRDPRLVRITDALAADLADNRRLEDWARWAGLGARTLSRRFVAETGLTFAQWRQQARLMRALEKVADGVPVTTIALDLGYENVSAFIDMFRRALGTTPGKYGELTRLEASKERTSS</sequence>
<dbReference type="FunFam" id="1.10.10.60:FF:000132">
    <property type="entry name" value="AraC family transcriptional regulator"/>
    <property type="match status" value="1"/>
</dbReference>
<dbReference type="SUPFAM" id="SSF46689">
    <property type="entry name" value="Homeodomain-like"/>
    <property type="match status" value="1"/>
</dbReference>
<evidence type="ECO:0000256" key="3">
    <source>
        <dbReference type="ARBA" id="ARBA00023125"/>
    </source>
</evidence>
<evidence type="ECO:0000259" key="5">
    <source>
        <dbReference type="PROSITE" id="PS01124"/>
    </source>
</evidence>
<feature type="domain" description="HTH araC/xylS-type" evidence="5">
    <location>
        <begin position="186"/>
        <end position="283"/>
    </location>
</feature>
<dbReference type="Pfam" id="PF12833">
    <property type="entry name" value="HTH_18"/>
    <property type="match status" value="1"/>
</dbReference>
<dbReference type="PANTHER" id="PTHR11019:SF159">
    <property type="entry name" value="TRANSCRIPTIONAL REGULATOR-RELATED"/>
    <property type="match status" value="1"/>
</dbReference>
<dbReference type="InterPro" id="IPR018060">
    <property type="entry name" value="HTH_AraC"/>
</dbReference>
<comment type="caution">
    <text evidence="6">The sequence shown here is derived from an EMBL/GenBank/DDBJ whole genome shotgun (WGS) entry which is preliminary data.</text>
</comment>
<dbReference type="InterPro" id="IPR018062">
    <property type="entry name" value="HTH_AraC-typ_CS"/>
</dbReference>
<protein>
    <submittedName>
        <fullName evidence="6">Transcriptional regulator, AraC family</fullName>
    </submittedName>
</protein>
<keyword evidence="1" id="KW-0678">Repressor</keyword>
<dbReference type="PROSITE" id="PS01124">
    <property type="entry name" value="HTH_ARAC_FAMILY_2"/>
    <property type="match status" value="1"/>
</dbReference>
<evidence type="ECO:0000256" key="4">
    <source>
        <dbReference type="ARBA" id="ARBA00023163"/>
    </source>
</evidence>
<evidence type="ECO:0000313" key="7">
    <source>
        <dbReference type="Proteomes" id="UP000004535"/>
    </source>
</evidence>
<organism evidence="6 7">
    <name type="scientific">Burkholderia multivorans CGD2</name>
    <dbReference type="NCBI Taxonomy" id="513052"/>
    <lineage>
        <taxon>Bacteria</taxon>
        <taxon>Pseudomonadati</taxon>
        <taxon>Pseudomonadota</taxon>
        <taxon>Betaproteobacteria</taxon>
        <taxon>Burkholderiales</taxon>
        <taxon>Burkholderiaceae</taxon>
        <taxon>Burkholderia</taxon>
        <taxon>Burkholderia cepacia complex</taxon>
    </lineage>
</organism>
<evidence type="ECO:0000256" key="1">
    <source>
        <dbReference type="ARBA" id="ARBA00022491"/>
    </source>
</evidence>
<dbReference type="SMART" id="SM00342">
    <property type="entry name" value="HTH_ARAC"/>
    <property type="match status" value="1"/>
</dbReference>
<accession>B9BIR4</accession>
<dbReference type="GO" id="GO:0043565">
    <property type="term" value="F:sequence-specific DNA binding"/>
    <property type="evidence" value="ECO:0007669"/>
    <property type="project" value="InterPro"/>
</dbReference>
<dbReference type="InterPro" id="IPR020449">
    <property type="entry name" value="Tscrpt_reg_AraC-type_HTH"/>
</dbReference>
<dbReference type="Proteomes" id="UP000004535">
    <property type="component" value="Unassembled WGS sequence"/>
</dbReference>
<proteinExistence type="predicted"/>
<dbReference type="GO" id="GO:0003700">
    <property type="term" value="F:DNA-binding transcription factor activity"/>
    <property type="evidence" value="ECO:0007669"/>
    <property type="project" value="InterPro"/>
</dbReference>
<keyword evidence="3" id="KW-0238">DNA-binding</keyword>
<dbReference type="AlphaFoldDB" id="B9BIR4"/>
<dbReference type="InterPro" id="IPR009057">
    <property type="entry name" value="Homeodomain-like_sf"/>
</dbReference>
<dbReference type="CDD" id="cd06124">
    <property type="entry name" value="cupin_NimR-like_N"/>
    <property type="match status" value="1"/>
</dbReference>
<dbReference type="Gene3D" id="1.10.10.60">
    <property type="entry name" value="Homeodomain-like"/>
    <property type="match status" value="1"/>
</dbReference>
<gene>
    <name evidence="6" type="ORF">BURMUCGD2_4970</name>
</gene>
<keyword evidence="2" id="KW-0805">Transcription regulation</keyword>
<keyword evidence="4" id="KW-0804">Transcription</keyword>
<dbReference type="PROSITE" id="PS00041">
    <property type="entry name" value="HTH_ARAC_FAMILY_1"/>
    <property type="match status" value="1"/>
</dbReference>
<evidence type="ECO:0000313" key="6">
    <source>
        <dbReference type="EMBL" id="EEE09597.1"/>
    </source>
</evidence>
<name>B9BIR4_9BURK</name>